<evidence type="ECO:0000313" key="2">
    <source>
        <dbReference type="Proteomes" id="UP000095576"/>
    </source>
</evidence>
<dbReference type="RefSeq" id="WP_005785685.1">
    <property type="nucleotide sequence ID" value="NZ_CZAP01000016.1"/>
</dbReference>
<sequence>MVQKDLILDFNLYLCEKFGYRESCSVMPHANGFCMDIRERDLDCYIRFWEYSCGRGNFPDWSIIIVRSNFKENQEENLKDLARFFKEYMPRYGYKYLCTEDDDYKYYQTLGLKCIMDGFCPNYALALKDLNV</sequence>
<dbReference type="EMBL" id="CZAP01000016">
    <property type="protein sequence ID" value="CUP92216.1"/>
    <property type="molecule type" value="Genomic_DNA"/>
</dbReference>
<reference evidence="1 2" key="1">
    <citation type="submission" date="2015-09" db="EMBL/GenBank/DDBJ databases">
        <authorList>
            <consortium name="Pathogen Informatics"/>
        </authorList>
    </citation>
    <scope>NUCLEOTIDE SEQUENCE [LARGE SCALE GENOMIC DNA]</scope>
    <source>
        <strain evidence="1 2">2789STDY5834899</strain>
    </source>
</reference>
<dbReference type="Proteomes" id="UP000095576">
    <property type="component" value="Unassembled WGS sequence"/>
</dbReference>
<organism evidence="1 2">
    <name type="scientific">Bacteroides thetaiotaomicron</name>
    <dbReference type="NCBI Taxonomy" id="818"/>
    <lineage>
        <taxon>Bacteria</taxon>
        <taxon>Pseudomonadati</taxon>
        <taxon>Bacteroidota</taxon>
        <taxon>Bacteroidia</taxon>
        <taxon>Bacteroidales</taxon>
        <taxon>Bacteroidaceae</taxon>
        <taxon>Bacteroides</taxon>
    </lineage>
</organism>
<protein>
    <submittedName>
        <fullName evidence="1">Uncharacterized protein</fullName>
    </submittedName>
</protein>
<accession>A0A174S6S1</accession>
<evidence type="ECO:0000313" key="1">
    <source>
        <dbReference type="EMBL" id="CUP92216.1"/>
    </source>
</evidence>
<name>A0A174S6S1_BACT4</name>
<proteinExistence type="predicted"/>
<gene>
    <name evidence="1" type="ORF">ERS852511_03659</name>
</gene>
<dbReference type="AlphaFoldDB" id="A0A174S6S1"/>